<feature type="signal peptide" evidence="7">
    <location>
        <begin position="1"/>
        <end position="29"/>
    </location>
</feature>
<sequence>MKGIKLKKAMAGIMVSVFTVMTLVTPANAATTKDKKTKDLERKVVVYFPEWAYKSEVQGNFDVADLQWESLTHIQYSFAMVGEDNKIAFGDKYAAIEEDFSKYKLERNGKEVKLDPKLPYKGHFNVLQQMKKEYPNVDLLISIGGWTGTRGFYKMIDTDAGINTFADSCVDFIRQYGFDGVDIDFEYPSSVATSGNPADKDLSEPRRAVLNERYNVLMKTLREKLDAAAKQDNEDYLLTAAVTASSWVLGGVTDNKYASYLDFLSIMSYDFHGGWNEYVENLANIYPDKADNETTNMAMPTLNMDWAYNFYRGVLPAEKILMGIPYYTRGWENVQGGNGLGLHGKSKTPASGKYNLWGDDDNKDGTPDPAGANPLWHVLNLMEKDPNLKVNWDDVGKVPYVWQGDKKVFLSFENEQSIDERVKYIENKNLGGALIWVMNGDYGLNPNYVKGSDKTNEGKYTWGDTLTKKLKVGLDKMGNCKETKEDIGKNEVIDVNVDTKIKYDHPNGETIFTITNNTGATLPKGWEIQFDMPKSALYVGAEGGTGTVTEVGDFYRVNLKTSGWADTPNGGTASVKAKMKLCFSGVRNIKINGKIPASEPINGNRLPTLKGAKDQVVVEGSSFDVMTGISANDVEDGNITSNIVASGTVDTKKVGTYKVNYSITDKAGIIVTKDVIIYVVYKEHSSAVIWNSGTTYTNKQKVVYEGKIYENISWWTPAGTLPTSTAHYKVIS</sequence>
<dbReference type="InterPro" id="IPR011583">
    <property type="entry name" value="Chitinase_II/V-like_cat"/>
</dbReference>
<protein>
    <submittedName>
        <fullName evidence="9">Chitinase</fullName>
    </submittedName>
</protein>
<proteinExistence type="inferred from homology"/>
<evidence type="ECO:0000256" key="2">
    <source>
        <dbReference type="ARBA" id="ARBA00022801"/>
    </source>
</evidence>
<evidence type="ECO:0000256" key="4">
    <source>
        <dbReference type="ARBA" id="ARBA00023277"/>
    </source>
</evidence>
<dbReference type="Gene3D" id="2.60.40.10">
    <property type="entry name" value="Immunoglobulins"/>
    <property type="match status" value="1"/>
</dbReference>
<dbReference type="EMBL" id="FNJM01000001">
    <property type="protein sequence ID" value="SDO95740.1"/>
    <property type="molecule type" value="Genomic_DNA"/>
</dbReference>
<feature type="domain" description="GH18" evidence="8">
    <location>
        <begin position="42"/>
        <end position="473"/>
    </location>
</feature>
<keyword evidence="7" id="KW-0732">Signal</keyword>
<dbReference type="PANTHER" id="PTHR11177">
    <property type="entry name" value="CHITINASE"/>
    <property type="match status" value="1"/>
</dbReference>
<dbReference type="InterPro" id="IPR032179">
    <property type="entry name" value="Cry22Aa_Ig-like"/>
</dbReference>
<dbReference type="InterPro" id="IPR001223">
    <property type="entry name" value="Glyco_hydro18_cat"/>
</dbReference>
<dbReference type="AlphaFoldDB" id="A0A1H0NTK8"/>
<dbReference type="InterPro" id="IPR003610">
    <property type="entry name" value="CBM5/12"/>
</dbReference>
<dbReference type="Pfam" id="PF16403">
    <property type="entry name" value="Bact_surface_Ig-like"/>
    <property type="match status" value="1"/>
</dbReference>
<keyword evidence="2 6" id="KW-0378">Hydrolase</keyword>
<keyword evidence="3" id="KW-0624">Polysaccharide degradation</keyword>
<keyword evidence="10" id="KW-1185">Reference proteome</keyword>
<dbReference type="GO" id="GO:0008061">
    <property type="term" value="F:chitin binding"/>
    <property type="evidence" value="ECO:0007669"/>
    <property type="project" value="InterPro"/>
</dbReference>
<dbReference type="CDD" id="cd12215">
    <property type="entry name" value="ChiC_BD"/>
    <property type="match status" value="1"/>
</dbReference>
<dbReference type="Proteomes" id="UP000198597">
    <property type="component" value="Unassembled WGS sequence"/>
</dbReference>
<dbReference type="Gene3D" id="3.10.50.10">
    <property type="match status" value="1"/>
</dbReference>
<dbReference type="SUPFAM" id="SSF54556">
    <property type="entry name" value="Chitinase insertion domain"/>
    <property type="match status" value="1"/>
</dbReference>
<dbReference type="OrthoDB" id="9812811at2"/>
<dbReference type="GO" id="GO:0030246">
    <property type="term" value="F:carbohydrate binding"/>
    <property type="evidence" value="ECO:0007669"/>
    <property type="project" value="InterPro"/>
</dbReference>
<dbReference type="Gene3D" id="2.10.10.20">
    <property type="entry name" value="Carbohydrate-binding module superfamily 5/12"/>
    <property type="match status" value="1"/>
</dbReference>
<reference evidence="9 10" key="1">
    <citation type="submission" date="2016-10" db="EMBL/GenBank/DDBJ databases">
        <authorList>
            <person name="de Groot N.N."/>
        </authorList>
    </citation>
    <scope>NUCLEOTIDE SEQUENCE [LARGE SCALE GENOMIC DNA]</scope>
    <source>
        <strain evidence="9 10">DSM 12272</strain>
    </source>
</reference>
<dbReference type="Gene3D" id="3.20.20.80">
    <property type="entry name" value="Glycosidases"/>
    <property type="match status" value="1"/>
</dbReference>
<dbReference type="GO" id="GO:0006032">
    <property type="term" value="P:chitin catabolic process"/>
    <property type="evidence" value="ECO:0007669"/>
    <property type="project" value="UniProtKB-KW"/>
</dbReference>
<evidence type="ECO:0000256" key="3">
    <source>
        <dbReference type="ARBA" id="ARBA00023024"/>
    </source>
</evidence>
<comment type="similarity">
    <text evidence="1">Belongs to the glycosyl hydrolase 18 family. Chitinase class II subfamily.</text>
</comment>
<keyword evidence="5 6" id="KW-0326">Glycosidase</keyword>
<dbReference type="RefSeq" id="WP_089966302.1">
    <property type="nucleotide sequence ID" value="NZ_FNJM01000001.1"/>
</dbReference>
<dbReference type="InterPro" id="IPR001579">
    <property type="entry name" value="Glyco_hydro_18_chit_AS"/>
</dbReference>
<dbReference type="CDD" id="cd06548">
    <property type="entry name" value="GH18_chitinase"/>
    <property type="match status" value="1"/>
</dbReference>
<evidence type="ECO:0000256" key="7">
    <source>
        <dbReference type="SAM" id="SignalP"/>
    </source>
</evidence>
<dbReference type="GO" id="GO:0005576">
    <property type="term" value="C:extracellular region"/>
    <property type="evidence" value="ECO:0007669"/>
    <property type="project" value="InterPro"/>
</dbReference>
<dbReference type="PANTHER" id="PTHR11177:SF308">
    <property type="entry name" value="CHITINASE A"/>
    <property type="match status" value="1"/>
</dbReference>
<keyword evidence="3" id="KW-0146">Chitin degradation</keyword>
<dbReference type="STRING" id="94869.SAMN04488529_101942"/>
<evidence type="ECO:0000256" key="5">
    <source>
        <dbReference type="ARBA" id="ARBA00023295"/>
    </source>
</evidence>
<evidence type="ECO:0000256" key="1">
    <source>
        <dbReference type="ARBA" id="ARBA00009121"/>
    </source>
</evidence>
<name>A0A1H0NTK8_9CLOT</name>
<dbReference type="InterPro" id="IPR050314">
    <property type="entry name" value="Glycosyl_Hydrlase_18"/>
</dbReference>
<evidence type="ECO:0000313" key="9">
    <source>
        <dbReference type="EMBL" id="SDO95740.1"/>
    </source>
</evidence>
<dbReference type="InterPro" id="IPR017853">
    <property type="entry name" value="GH"/>
</dbReference>
<organism evidence="9 10">
    <name type="scientific">Clostridium gasigenes</name>
    <dbReference type="NCBI Taxonomy" id="94869"/>
    <lineage>
        <taxon>Bacteria</taxon>
        <taxon>Bacillati</taxon>
        <taxon>Bacillota</taxon>
        <taxon>Clostridia</taxon>
        <taxon>Eubacteriales</taxon>
        <taxon>Clostridiaceae</taxon>
        <taxon>Clostridium</taxon>
    </lineage>
</organism>
<evidence type="ECO:0000313" key="10">
    <source>
        <dbReference type="Proteomes" id="UP000198597"/>
    </source>
</evidence>
<gene>
    <name evidence="9" type="ORF">SAMN04488529_101942</name>
</gene>
<dbReference type="InterPro" id="IPR009470">
    <property type="entry name" value="Chi_C"/>
</dbReference>
<dbReference type="PROSITE" id="PS01095">
    <property type="entry name" value="GH18_1"/>
    <property type="match status" value="1"/>
</dbReference>
<dbReference type="InterPro" id="IPR029070">
    <property type="entry name" value="Chitinase_insertion_sf"/>
</dbReference>
<feature type="chain" id="PRO_5011609769" evidence="7">
    <location>
        <begin position="30"/>
        <end position="732"/>
    </location>
</feature>
<dbReference type="InterPro" id="IPR036573">
    <property type="entry name" value="CBM_sf_5/12"/>
</dbReference>
<dbReference type="GO" id="GO:0004553">
    <property type="term" value="F:hydrolase activity, hydrolyzing O-glycosyl compounds"/>
    <property type="evidence" value="ECO:0007669"/>
    <property type="project" value="InterPro"/>
</dbReference>
<evidence type="ECO:0000259" key="8">
    <source>
        <dbReference type="PROSITE" id="PS51910"/>
    </source>
</evidence>
<dbReference type="SUPFAM" id="SSF51055">
    <property type="entry name" value="Carbohydrate binding domain"/>
    <property type="match status" value="1"/>
</dbReference>
<accession>A0A1H0NTK8</accession>
<dbReference type="Pfam" id="PF06483">
    <property type="entry name" value="ChiC"/>
    <property type="match status" value="1"/>
</dbReference>
<dbReference type="PROSITE" id="PS51910">
    <property type="entry name" value="GH18_2"/>
    <property type="match status" value="1"/>
</dbReference>
<dbReference type="GO" id="GO:0005975">
    <property type="term" value="P:carbohydrate metabolic process"/>
    <property type="evidence" value="ECO:0007669"/>
    <property type="project" value="InterPro"/>
</dbReference>
<dbReference type="SMART" id="SM00636">
    <property type="entry name" value="Glyco_18"/>
    <property type="match status" value="1"/>
</dbReference>
<evidence type="ECO:0000256" key="6">
    <source>
        <dbReference type="RuleBase" id="RU000489"/>
    </source>
</evidence>
<dbReference type="Pfam" id="PF00704">
    <property type="entry name" value="Glyco_hydro_18"/>
    <property type="match status" value="1"/>
</dbReference>
<dbReference type="SUPFAM" id="SSF51445">
    <property type="entry name" value="(Trans)glycosidases"/>
    <property type="match status" value="1"/>
</dbReference>
<dbReference type="SMART" id="SM00495">
    <property type="entry name" value="ChtBD3"/>
    <property type="match status" value="1"/>
</dbReference>
<dbReference type="InterPro" id="IPR013783">
    <property type="entry name" value="Ig-like_fold"/>
</dbReference>
<keyword evidence="4" id="KW-0119">Carbohydrate metabolism</keyword>